<feature type="transmembrane region" description="Helical" evidence="6">
    <location>
        <begin position="330"/>
        <end position="349"/>
    </location>
</feature>
<dbReference type="Proteomes" id="UP000178870">
    <property type="component" value="Unassembled WGS sequence"/>
</dbReference>
<keyword evidence="3 6" id="KW-0812">Transmembrane</keyword>
<dbReference type="Pfam" id="PF03772">
    <property type="entry name" value="Competence"/>
    <property type="match status" value="1"/>
</dbReference>
<dbReference type="InterPro" id="IPR004477">
    <property type="entry name" value="ComEC_N"/>
</dbReference>
<dbReference type="NCBIfam" id="TIGR00360">
    <property type="entry name" value="ComEC_N-term"/>
    <property type="match status" value="1"/>
</dbReference>
<dbReference type="PANTHER" id="PTHR30619">
    <property type="entry name" value="DNA INTERNALIZATION/COMPETENCE PROTEIN COMEC/REC2"/>
    <property type="match status" value="1"/>
</dbReference>
<keyword evidence="5 6" id="KW-0472">Membrane</keyword>
<comment type="subcellular location">
    <subcellularLocation>
        <location evidence="1">Cell membrane</location>
        <topology evidence="1">Multi-pass membrane protein</topology>
    </subcellularLocation>
</comment>
<evidence type="ECO:0000259" key="7">
    <source>
        <dbReference type="Pfam" id="PF03772"/>
    </source>
</evidence>
<evidence type="ECO:0000256" key="6">
    <source>
        <dbReference type="SAM" id="Phobius"/>
    </source>
</evidence>
<comment type="caution">
    <text evidence="8">The sequence shown here is derived from an EMBL/GenBank/DDBJ whole genome shotgun (WGS) entry which is preliminary data.</text>
</comment>
<keyword evidence="2" id="KW-1003">Cell membrane</keyword>
<sequence length="350" mass="38176">MKVLYVIFVALIIVRVGSINYSYPEGARIRIQGRVLTEPVVYERARYIKLKGLKAYVELFPEVNYGDSITLEGDVEGDKLKNAKVVEIDSGGGLYFVRQKIVAIYKKALPEPHVSLISGIVLGSKSGLPPDFWESLKTTGTAHVVVASGMNVTFVTSFLVNTLVNFIKRQKAIVLALAGAWVYVVLSGFDAPLVRAAIMGSIAFGAQGLGRVSTALHALLVSGSLMLIVFPEWIYDLGFILSFVATLSLILFEAKIATMLQRLPFLFKKDLATTLAAQIGVTPILFIYFGNFNLLSPFINSLILWTIPPIMVVGAAAALIGLVVPALGEFVVFLAYPFTFWFVSVVNIFS</sequence>
<dbReference type="EMBL" id="MGGP01000002">
    <property type="protein sequence ID" value="OGM33429.1"/>
    <property type="molecule type" value="Genomic_DNA"/>
</dbReference>
<feature type="transmembrane region" description="Helical" evidence="6">
    <location>
        <begin position="271"/>
        <end position="290"/>
    </location>
</feature>
<evidence type="ECO:0000256" key="1">
    <source>
        <dbReference type="ARBA" id="ARBA00004651"/>
    </source>
</evidence>
<dbReference type="GO" id="GO:0005886">
    <property type="term" value="C:plasma membrane"/>
    <property type="evidence" value="ECO:0007669"/>
    <property type="project" value="UniProtKB-SubCell"/>
</dbReference>
<evidence type="ECO:0000313" key="8">
    <source>
        <dbReference type="EMBL" id="OGM33429.1"/>
    </source>
</evidence>
<name>A0A1F7Z2Y1_9BACT</name>
<dbReference type="PANTHER" id="PTHR30619:SF7">
    <property type="entry name" value="BETA-LACTAMASE DOMAIN PROTEIN"/>
    <property type="match status" value="1"/>
</dbReference>
<evidence type="ECO:0000256" key="5">
    <source>
        <dbReference type="ARBA" id="ARBA00023136"/>
    </source>
</evidence>
<keyword evidence="4 6" id="KW-1133">Transmembrane helix</keyword>
<dbReference type="AlphaFoldDB" id="A0A1F7Z2Y1"/>
<evidence type="ECO:0000313" key="9">
    <source>
        <dbReference type="Proteomes" id="UP000178870"/>
    </source>
</evidence>
<protein>
    <recommendedName>
        <fullName evidence="7">ComEC/Rec2-related protein domain-containing protein</fullName>
    </recommendedName>
</protein>
<feature type="transmembrane region" description="Helical" evidence="6">
    <location>
        <begin position="172"/>
        <end position="189"/>
    </location>
</feature>
<accession>A0A1F7Z2Y1</accession>
<evidence type="ECO:0000256" key="4">
    <source>
        <dbReference type="ARBA" id="ARBA00022989"/>
    </source>
</evidence>
<reference evidence="8 9" key="1">
    <citation type="journal article" date="2016" name="Nat. Commun.">
        <title>Thousands of microbial genomes shed light on interconnected biogeochemical processes in an aquifer system.</title>
        <authorList>
            <person name="Anantharaman K."/>
            <person name="Brown C.T."/>
            <person name="Hug L.A."/>
            <person name="Sharon I."/>
            <person name="Castelle C.J."/>
            <person name="Probst A.J."/>
            <person name="Thomas B.C."/>
            <person name="Singh A."/>
            <person name="Wilkins M.J."/>
            <person name="Karaoz U."/>
            <person name="Brodie E.L."/>
            <person name="Williams K.H."/>
            <person name="Hubbard S.S."/>
            <person name="Banfield J.F."/>
        </authorList>
    </citation>
    <scope>NUCLEOTIDE SEQUENCE [LARGE SCALE GENOMIC DNA]</scope>
</reference>
<organism evidence="8 9">
    <name type="scientific">Candidatus Woesebacteria bacterium RIFCSPHIGHO2_01_FULL_44_21</name>
    <dbReference type="NCBI Taxonomy" id="1802503"/>
    <lineage>
        <taxon>Bacteria</taxon>
        <taxon>Candidatus Woeseibacteriota</taxon>
    </lineage>
</organism>
<evidence type="ECO:0000256" key="2">
    <source>
        <dbReference type="ARBA" id="ARBA00022475"/>
    </source>
</evidence>
<dbReference type="InterPro" id="IPR052159">
    <property type="entry name" value="Competence_DNA_uptake"/>
</dbReference>
<feature type="transmembrane region" description="Helical" evidence="6">
    <location>
        <begin position="302"/>
        <end position="324"/>
    </location>
</feature>
<gene>
    <name evidence="8" type="ORF">A2803_04935</name>
</gene>
<feature type="transmembrane region" description="Helical" evidence="6">
    <location>
        <begin position="209"/>
        <end position="230"/>
    </location>
</feature>
<feature type="domain" description="ComEC/Rec2-related protein" evidence="7">
    <location>
        <begin position="120"/>
        <end position="349"/>
    </location>
</feature>
<feature type="transmembrane region" description="Helical" evidence="6">
    <location>
        <begin position="237"/>
        <end position="259"/>
    </location>
</feature>
<proteinExistence type="predicted"/>
<evidence type="ECO:0000256" key="3">
    <source>
        <dbReference type="ARBA" id="ARBA00022692"/>
    </source>
</evidence>